<accession>A0A0W0WNV6</accession>
<protein>
    <submittedName>
        <fullName evidence="8">LPS O-antigen length regulator</fullName>
    </submittedName>
</protein>
<evidence type="ECO:0000313" key="9">
    <source>
        <dbReference type="Proteomes" id="UP000054761"/>
    </source>
</evidence>
<dbReference type="EMBL" id="LNYH01000005">
    <property type="protein sequence ID" value="KTD34010.1"/>
    <property type="molecule type" value="Genomic_DNA"/>
</dbReference>
<gene>
    <name evidence="8" type="ORF">Lisr_0188</name>
</gene>
<evidence type="ECO:0000256" key="6">
    <source>
        <dbReference type="SAM" id="Phobius"/>
    </source>
</evidence>
<name>A0A0W0WNV6_9GAMM</name>
<dbReference type="RefSeq" id="WP_058500579.1">
    <property type="nucleotide sequence ID" value="NZ_CAAAJA010000005.1"/>
</dbReference>
<feature type="transmembrane region" description="Helical" evidence="6">
    <location>
        <begin position="29"/>
        <end position="47"/>
    </location>
</feature>
<dbReference type="SUPFAM" id="SSF160355">
    <property type="entry name" value="Bacterial polysaccharide co-polymerase-like"/>
    <property type="match status" value="1"/>
</dbReference>
<dbReference type="PATRIC" id="fig|454.4.peg.195"/>
<comment type="subcellular location">
    <subcellularLocation>
        <location evidence="1">Cell membrane</location>
        <topology evidence="1">Multi-pass membrane protein</topology>
    </subcellularLocation>
</comment>
<evidence type="ECO:0000256" key="3">
    <source>
        <dbReference type="ARBA" id="ARBA00022692"/>
    </source>
</evidence>
<dbReference type="Pfam" id="PF02706">
    <property type="entry name" value="Wzz"/>
    <property type="match status" value="1"/>
</dbReference>
<dbReference type="Gene3D" id="3.30.1890.10">
    <property type="entry name" value="FepE-like"/>
    <property type="match status" value="1"/>
</dbReference>
<feature type="domain" description="Polysaccharide chain length determinant N-terminal" evidence="7">
    <location>
        <begin position="14"/>
        <end position="84"/>
    </location>
</feature>
<keyword evidence="9" id="KW-1185">Reference proteome</keyword>
<evidence type="ECO:0000256" key="5">
    <source>
        <dbReference type="ARBA" id="ARBA00023136"/>
    </source>
</evidence>
<comment type="caution">
    <text evidence="8">The sequence shown here is derived from an EMBL/GenBank/DDBJ whole genome shotgun (WGS) entry which is preliminary data.</text>
</comment>
<keyword evidence="3 6" id="KW-0812">Transmembrane</keyword>
<evidence type="ECO:0000313" key="8">
    <source>
        <dbReference type="EMBL" id="KTD34010.1"/>
    </source>
</evidence>
<keyword evidence="2" id="KW-1003">Cell membrane</keyword>
<evidence type="ECO:0000256" key="1">
    <source>
        <dbReference type="ARBA" id="ARBA00004651"/>
    </source>
</evidence>
<feature type="transmembrane region" description="Helical" evidence="6">
    <location>
        <begin position="328"/>
        <end position="351"/>
    </location>
</feature>
<dbReference type="AlphaFoldDB" id="A0A0W0WNV6"/>
<dbReference type="PANTHER" id="PTHR32309:SF13">
    <property type="entry name" value="FERRIC ENTEROBACTIN TRANSPORT PROTEIN FEPE"/>
    <property type="match status" value="1"/>
</dbReference>
<organism evidence="8 9">
    <name type="scientific">Legionella israelensis</name>
    <dbReference type="NCBI Taxonomy" id="454"/>
    <lineage>
        <taxon>Bacteria</taxon>
        <taxon>Pseudomonadati</taxon>
        <taxon>Pseudomonadota</taxon>
        <taxon>Gammaproteobacteria</taxon>
        <taxon>Legionellales</taxon>
        <taxon>Legionellaceae</taxon>
        <taxon>Legionella</taxon>
    </lineage>
</organism>
<dbReference type="GO" id="GO:0004713">
    <property type="term" value="F:protein tyrosine kinase activity"/>
    <property type="evidence" value="ECO:0007669"/>
    <property type="project" value="TreeGrafter"/>
</dbReference>
<sequence length="360" mass="41415">METQQMKNNHYSEDVNLMELLYVFWQQKWLILGFVFFCLTAGLVYLWQAKPLYEAKIYTLPPALFNISEINKGRLDEKKAALKTFKTKDVYAIFIRALSAESTKTKFYKSVYLPEAKVASKHNSAELSFHQFENQLTIKKLPQPDQNTPSSYMVAIKGSQPEYVEKFLRKYVNFVKEKALNELVNTANRQTKKLVNDIDHKIGLARRIAHDARSDRLTQLKEALAIANEIGIKEYPVNSGSIVIASSEQPNLLVEENILYHRGSKALEAEINQLSKRTSDDPFIPGLRKLQNKLEFYSNLKVNPQLIQMFRLDGEDLPAVRISPRKKLVLILSLAVGLMLGVLFALIRNFFLHRNQYRSS</sequence>
<dbReference type="Proteomes" id="UP000054761">
    <property type="component" value="Unassembled WGS sequence"/>
</dbReference>
<evidence type="ECO:0000256" key="4">
    <source>
        <dbReference type="ARBA" id="ARBA00022989"/>
    </source>
</evidence>
<dbReference type="InterPro" id="IPR003856">
    <property type="entry name" value="LPS_length_determ_N"/>
</dbReference>
<keyword evidence="5 6" id="KW-0472">Membrane</keyword>
<reference evidence="8 9" key="1">
    <citation type="submission" date="2015-11" db="EMBL/GenBank/DDBJ databases">
        <title>Genomic analysis of 38 Legionella species identifies large and diverse effector repertoires.</title>
        <authorList>
            <person name="Burstein D."/>
            <person name="Amaro F."/>
            <person name="Zusman T."/>
            <person name="Lifshitz Z."/>
            <person name="Cohen O."/>
            <person name="Gilbert J.A."/>
            <person name="Pupko T."/>
            <person name="Shuman H.A."/>
            <person name="Segal G."/>
        </authorList>
    </citation>
    <scope>NUCLEOTIDE SEQUENCE [LARGE SCALE GENOMIC DNA]</scope>
    <source>
        <strain evidence="8 9">Bercovier 4</strain>
    </source>
</reference>
<keyword evidence="4 6" id="KW-1133">Transmembrane helix</keyword>
<dbReference type="STRING" id="454.Lisr_0188"/>
<dbReference type="InterPro" id="IPR050445">
    <property type="entry name" value="Bact_polysacc_biosynth/exp"/>
</dbReference>
<proteinExistence type="predicted"/>
<dbReference type="PANTHER" id="PTHR32309">
    <property type="entry name" value="TYROSINE-PROTEIN KINASE"/>
    <property type="match status" value="1"/>
</dbReference>
<evidence type="ECO:0000259" key="7">
    <source>
        <dbReference type="Pfam" id="PF02706"/>
    </source>
</evidence>
<evidence type="ECO:0000256" key="2">
    <source>
        <dbReference type="ARBA" id="ARBA00022475"/>
    </source>
</evidence>
<dbReference type="OrthoDB" id="8113255at2"/>
<dbReference type="GO" id="GO:0005886">
    <property type="term" value="C:plasma membrane"/>
    <property type="evidence" value="ECO:0007669"/>
    <property type="project" value="UniProtKB-SubCell"/>
</dbReference>